<dbReference type="Gene3D" id="1.10.287.2610">
    <property type="match status" value="1"/>
</dbReference>
<name>A0ABU6TLW6_9FABA</name>
<feature type="compositionally biased region" description="Basic residues" evidence="2">
    <location>
        <begin position="85"/>
        <end position="106"/>
    </location>
</feature>
<evidence type="ECO:0000256" key="2">
    <source>
        <dbReference type="SAM" id="MobiDB-lite"/>
    </source>
</evidence>
<reference evidence="3 4" key="1">
    <citation type="journal article" date="2023" name="Plants (Basel)">
        <title>Bridging the Gap: Combining Genomics and Transcriptomics Approaches to Understand Stylosanthes scabra, an Orphan Legume from the Brazilian Caatinga.</title>
        <authorList>
            <person name="Ferreira-Neto J.R.C."/>
            <person name="da Silva M.D."/>
            <person name="Binneck E."/>
            <person name="de Melo N.F."/>
            <person name="da Silva R.H."/>
            <person name="de Melo A.L.T.M."/>
            <person name="Pandolfi V."/>
            <person name="Bustamante F.O."/>
            <person name="Brasileiro-Vidal A.C."/>
            <person name="Benko-Iseppon A.M."/>
        </authorList>
    </citation>
    <scope>NUCLEOTIDE SEQUENCE [LARGE SCALE GENOMIC DNA]</scope>
    <source>
        <tissue evidence="3">Leaves</tissue>
    </source>
</reference>
<accession>A0ABU6TLW6</accession>
<feature type="region of interest" description="Disordered" evidence="2">
    <location>
        <begin position="85"/>
        <end position="116"/>
    </location>
</feature>
<sequence length="137" mass="15923">MIQENSNGLIIAEKALREKEALYEKHLSNANDTLEGLSKAREDLVKKLAEIQAQIQEVDAKMTKLKKPFEKFKRKRQNLEINCPKSRKTNSKMRRISKGFKKKNSKKSTSLKASKTTKFNSKIRWKNLFKNLGIKSR</sequence>
<evidence type="ECO:0000313" key="4">
    <source>
        <dbReference type="Proteomes" id="UP001341840"/>
    </source>
</evidence>
<keyword evidence="4" id="KW-1185">Reference proteome</keyword>
<keyword evidence="1" id="KW-0175">Coiled coil</keyword>
<organism evidence="3 4">
    <name type="scientific">Stylosanthes scabra</name>
    <dbReference type="NCBI Taxonomy" id="79078"/>
    <lineage>
        <taxon>Eukaryota</taxon>
        <taxon>Viridiplantae</taxon>
        <taxon>Streptophyta</taxon>
        <taxon>Embryophyta</taxon>
        <taxon>Tracheophyta</taxon>
        <taxon>Spermatophyta</taxon>
        <taxon>Magnoliopsida</taxon>
        <taxon>eudicotyledons</taxon>
        <taxon>Gunneridae</taxon>
        <taxon>Pentapetalae</taxon>
        <taxon>rosids</taxon>
        <taxon>fabids</taxon>
        <taxon>Fabales</taxon>
        <taxon>Fabaceae</taxon>
        <taxon>Papilionoideae</taxon>
        <taxon>50 kb inversion clade</taxon>
        <taxon>dalbergioids sensu lato</taxon>
        <taxon>Dalbergieae</taxon>
        <taxon>Pterocarpus clade</taxon>
        <taxon>Stylosanthes</taxon>
    </lineage>
</organism>
<dbReference type="EMBL" id="JASCZI010091099">
    <property type="protein sequence ID" value="MED6148958.1"/>
    <property type="molecule type" value="Genomic_DNA"/>
</dbReference>
<dbReference type="Proteomes" id="UP001341840">
    <property type="component" value="Unassembled WGS sequence"/>
</dbReference>
<evidence type="ECO:0000313" key="3">
    <source>
        <dbReference type="EMBL" id="MED6148958.1"/>
    </source>
</evidence>
<feature type="compositionally biased region" description="Low complexity" evidence="2">
    <location>
        <begin position="107"/>
        <end position="116"/>
    </location>
</feature>
<proteinExistence type="predicted"/>
<feature type="coiled-coil region" evidence="1">
    <location>
        <begin position="27"/>
        <end position="61"/>
    </location>
</feature>
<gene>
    <name evidence="3" type="ORF">PIB30_057832</name>
</gene>
<protein>
    <submittedName>
        <fullName evidence="3">Uncharacterized protein</fullName>
    </submittedName>
</protein>
<comment type="caution">
    <text evidence="3">The sequence shown here is derived from an EMBL/GenBank/DDBJ whole genome shotgun (WGS) entry which is preliminary data.</text>
</comment>
<evidence type="ECO:0000256" key="1">
    <source>
        <dbReference type="SAM" id="Coils"/>
    </source>
</evidence>